<comment type="caution">
    <text evidence="4">The sequence shown here is derived from an EMBL/GenBank/DDBJ whole genome shotgun (WGS) entry which is preliminary data.</text>
</comment>
<dbReference type="Gene3D" id="2.120.10.30">
    <property type="entry name" value="TolB, C-terminal domain"/>
    <property type="match status" value="2"/>
</dbReference>
<comment type="similarity">
    <text evidence="1">Belongs to the TolB family.</text>
</comment>
<evidence type="ECO:0000256" key="2">
    <source>
        <dbReference type="SAM" id="MobiDB-lite"/>
    </source>
</evidence>
<organism evidence="4 5">
    <name type="scientific">Streptomyces sannanensis</name>
    <dbReference type="NCBI Taxonomy" id="285536"/>
    <lineage>
        <taxon>Bacteria</taxon>
        <taxon>Bacillati</taxon>
        <taxon>Actinomycetota</taxon>
        <taxon>Actinomycetes</taxon>
        <taxon>Kitasatosporales</taxon>
        <taxon>Streptomycetaceae</taxon>
        <taxon>Streptomyces</taxon>
    </lineage>
</organism>
<dbReference type="InterPro" id="IPR011659">
    <property type="entry name" value="WD40"/>
</dbReference>
<evidence type="ECO:0000256" key="1">
    <source>
        <dbReference type="ARBA" id="ARBA00009820"/>
    </source>
</evidence>
<reference evidence="5" key="1">
    <citation type="journal article" date="2019" name="Int. J. Syst. Evol. Microbiol.">
        <title>The Global Catalogue of Microorganisms (GCM) 10K type strain sequencing project: providing services to taxonomists for standard genome sequencing and annotation.</title>
        <authorList>
            <consortium name="The Broad Institute Genomics Platform"/>
            <consortium name="The Broad Institute Genome Sequencing Center for Infectious Disease"/>
            <person name="Wu L."/>
            <person name="Ma J."/>
        </authorList>
    </citation>
    <scope>NUCLEOTIDE SEQUENCE [LARGE SCALE GENOMIC DNA]</scope>
    <source>
        <strain evidence="5">JCM 9651</strain>
    </source>
</reference>
<evidence type="ECO:0000313" key="5">
    <source>
        <dbReference type="Proteomes" id="UP001499990"/>
    </source>
</evidence>
<dbReference type="PANTHER" id="PTHR36842">
    <property type="entry name" value="PROTEIN TOLB HOMOLOG"/>
    <property type="match status" value="1"/>
</dbReference>
<proteinExistence type="inferred from homology"/>
<keyword evidence="3" id="KW-0732">Signal</keyword>
<dbReference type="SUPFAM" id="SSF82171">
    <property type="entry name" value="DPP6 N-terminal domain-like"/>
    <property type="match status" value="1"/>
</dbReference>
<sequence length="424" mass="44937">MLVSIRTVLTAALVGALPLTASATASATQPPAPRTERITSAPDGSPAGFDTYEASMSPDGRYVAFPSWAPGLVPGDPEHDPDLFVRDVRTGTLRRIPIVIEGDTTGWSAENVSISADGRFLTFAARHNGPPDDGTPADQIYVHDLRTGSTERASVGLHGRPGVAWRDRPGISADGRYVLFTAWANSMESDEDKGIVRAYVRDRVTGTTTRVSPVDGEYIPSRPSMSADGRRIAFTFGERYMGPDYPYGPSKVIVVDRPTGRETVAHVGRGAGGTVLSADGRKLLFNSDAPDVVPGDGNGEQDAFVRDLETGRTVRVSEAAGGGDAHGWSEGEQLSADGRFAVLASTAPDLVEPRAGGDAAVYVRDLRTGRTTRIDLAHDGTPLSGVFDLAGIAPDGHRVAFASNAPNVLPDADSTWQVYLRTVR</sequence>
<protein>
    <submittedName>
        <fullName evidence="4">PD40 domain-containing protein</fullName>
    </submittedName>
</protein>
<name>A0ABP6SGG2_9ACTN</name>
<evidence type="ECO:0000256" key="3">
    <source>
        <dbReference type="SAM" id="SignalP"/>
    </source>
</evidence>
<accession>A0ABP6SGG2</accession>
<dbReference type="RefSeq" id="WP_345040767.1">
    <property type="nucleotide sequence ID" value="NZ_BAAAYL010000001.1"/>
</dbReference>
<keyword evidence="5" id="KW-1185">Reference proteome</keyword>
<dbReference type="PANTHER" id="PTHR36842:SF1">
    <property type="entry name" value="PROTEIN TOLB"/>
    <property type="match status" value="1"/>
</dbReference>
<gene>
    <name evidence="4" type="ORF">GCM10020367_46260</name>
</gene>
<dbReference type="Proteomes" id="UP001499990">
    <property type="component" value="Unassembled WGS sequence"/>
</dbReference>
<feature type="region of interest" description="Disordered" evidence="2">
    <location>
        <begin position="24"/>
        <end position="50"/>
    </location>
</feature>
<dbReference type="InterPro" id="IPR011042">
    <property type="entry name" value="6-blade_b-propeller_TolB-like"/>
</dbReference>
<dbReference type="Pfam" id="PF07676">
    <property type="entry name" value="PD40"/>
    <property type="match status" value="2"/>
</dbReference>
<feature type="signal peptide" evidence="3">
    <location>
        <begin position="1"/>
        <end position="27"/>
    </location>
</feature>
<feature type="chain" id="PRO_5047516500" evidence="3">
    <location>
        <begin position="28"/>
        <end position="424"/>
    </location>
</feature>
<dbReference type="EMBL" id="BAAAYL010000001">
    <property type="protein sequence ID" value="GAA3376058.1"/>
    <property type="molecule type" value="Genomic_DNA"/>
</dbReference>
<evidence type="ECO:0000313" key="4">
    <source>
        <dbReference type="EMBL" id="GAA3376058.1"/>
    </source>
</evidence>